<organism evidence="1 2">
    <name type="scientific">Lophiostoma macrostomum CBS 122681</name>
    <dbReference type="NCBI Taxonomy" id="1314788"/>
    <lineage>
        <taxon>Eukaryota</taxon>
        <taxon>Fungi</taxon>
        <taxon>Dikarya</taxon>
        <taxon>Ascomycota</taxon>
        <taxon>Pezizomycotina</taxon>
        <taxon>Dothideomycetes</taxon>
        <taxon>Pleosporomycetidae</taxon>
        <taxon>Pleosporales</taxon>
        <taxon>Lophiostomataceae</taxon>
        <taxon>Lophiostoma</taxon>
    </lineage>
</organism>
<evidence type="ECO:0000313" key="1">
    <source>
        <dbReference type="EMBL" id="KAF2657988.1"/>
    </source>
</evidence>
<name>A0A6A6TG99_9PLEO</name>
<accession>A0A6A6TG99</accession>
<proteinExistence type="predicted"/>
<evidence type="ECO:0000313" key="2">
    <source>
        <dbReference type="Proteomes" id="UP000799324"/>
    </source>
</evidence>
<protein>
    <submittedName>
        <fullName evidence="1">Uncharacterized protein</fullName>
    </submittedName>
</protein>
<gene>
    <name evidence="1" type="ORF">K491DRAFT_676783</name>
</gene>
<keyword evidence="2" id="KW-1185">Reference proteome</keyword>
<dbReference type="EMBL" id="MU004319">
    <property type="protein sequence ID" value="KAF2657988.1"/>
    <property type="molecule type" value="Genomic_DNA"/>
</dbReference>
<reference evidence="1" key="1">
    <citation type="journal article" date="2020" name="Stud. Mycol.">
        <title>101 Dothideomycetes genomes: a test case for predicting lifestyles and emergence of pathogens.</title>
        <authorList>
            <person name="Haridas S."/>
            <person name="Albert R."/>
            <person name="Binder M."/>
            <person name="Bloem J."/>
            <person name="Labutti K."/>
            <person name="Salamov A."/>
            <person name="Andreopoulos B."/>
            <person name="Baker S."/>
            <person name="Barry K."/>
            <person name="Bills G."/>
            <person name="Bluhm B."/>
            <person name="Cannon C."/>
            <person name="Castanera R."/>
            <person name="Culley D."/>
            <person name="Daum C."/>
            <person name="Ezra D."/>
            <person name="Gonzalez J."/>
            <person name="Henrissat B."/>
            <person name="Kuo A."/>
            <person name="Liang C."/>
            <person name="Lipzen A."/>
            <person name="Lutzoni F."/>
            <person name="Magnuson J."/>
            <person name="Mondo S."/>
            <person name="Nolan M."/>
            <person name="Ohm R."/>
            <person name="Pangilinan J."/>
            <person name="Park H.-J."/>
            <person name="Ramirez L."/>
            <person name="Alfaro M."/>
            <person name="Sun H."/>
            <person name="Tritt A."/>
            <person name="Yoshinaga Y."/>
            <person name="Zwiers L.-H."/>
            <person name="Turgeon B."/>
            <person name="Goodwin S."/>
            <person name="Spatafora J."/>
            <person name="Crous P."/>
            <person name="Grigoriev I."/>
        </authorList>
    </citation>
    <scope>NUCLEOTIDE SEQUENCE</scope>
    <source>
        <strain evidence="1">CBS 122681</strain>
    </source>
</reference>
<dbReference type="AlphaFoldDB" id="A0A6A6TG99"/>
<sequence>MSDAQACKNLVTEGIPNEFSAGDTTIVDETPAKVVEWGTVSLWAQSLSGSKTINLRLPGMTTFLTNLANSSGTGAASEKDGVRYKFINNKESGTTSPVSSL</sequence>
<dbReference type="OrthoDB" id="3786353at2759"/>
<dbReference type="Proteomes" id="UP000799324">
    <property type="component" value="Unassembled WGS sequence"/>
</dbReference>